<proteinExistence type="predicted"/>
<protein>
    <submittedName>
        <fullName evidence="1">Uncharacterized protein</fullName>
    </submittedName>
</protein>
<reference evidence="2" key="1">
    <citation type="submission" date="2019-04" db="EMBL/GenBank/DDBJ databases">
        <title>Friends and foes A comparative genomics studyof 23 Aspergillus species from section Flavi.</title>
        <authorList>
            <consortium name="DOE Joint Genome Institute"/>
            <person name="Kjaerbolling I."/>
            <person name="Vesth T."/>
            <person name="Frisvad J.C."/>
            <person name="Nybo J.L."/>
            <person name="Theobald S."/>
            <person name="Kildgaard S."/>
            <person name="Isbrandt T."/>
            <person name="Kuo A."/>
            <person name="Sato A."/>
            <person name="Lyhne E.K."/>
            <person name="Kogle M.E."/>
            <person name="Wiebenga A."/>
            <person name="Kun R.S."/>
            <person name="Lubbers R.J."/>
            <person name="Makela M.R."/>
            <person name="Barry K."/>
            <person name="Chovatia M."/>
            <person name="Clum A."/>
            <person name="Daum C."/>
            <person name="Haridas S."/>
            <person name="He G."/>
            <person name="LaButti K."/>
            <person name="Lipzen A."/>
            <person name="Mondo S."/>
            <person name="Riley R."/>
            <person name="Salamov A."/>
            <person name="Simmons B.A."/>
            <person name="Magnuson J.K."/>
            <person name="Henrissat B."/>
            <person name="Mortensen U.H."/>
            <person name="Larsen T.O."/>
            <person name="Devries R.P."/>
            <person name="Grigoriev I.V."/>
            <person name="Machida M."/>
            <person name="Baker S.E."/>
            <person name="Andersen M.R."/>
        </authorList>
    </citation>
    <scope>NUCLEOTIDE SEQUENCE [LARGE SCALE GENOMIC DNA]</scope>
    <source>
        <strain evidence="2">CBS 553.77</strain>
    </source>
</reference>
<dbReference type="AlphaFoldDB" id="A0A5N6YTK0"/>
<sequence>MQPIRVAITDTTFQGTTFTLFVRVRTRGSTHRPIRNPHWAPVQTEKFATSKASKGGNWRTMYVHTFPRVWRFLELCGELPGVLCKTLGYWTSGLYLFVTAGL</sequence>
<evidence type="ECO:0000313" key="1">
    <source>
        <dbReference type="EMBL" id="KAE8348812.1"/>
    </source>
</evidence>
<name>A0A5N6YTK0_9EURO</name>
<gene>
    <name evidence="1" type="ORF">BDV28DRAFT_77402</name>
</gene>
<evidence type="ECO:0000313" key="2">
    <source>
        <dbReference type="Proteomes" id="UP000327118"/>
    </source>
</evidence>
<dbReference type="EMBL" id="ML739395">
    <property type="protein sequence ID" value="KAE8348812.1"/>
    <property type="molecule type" value="Genomic_DNA"/>
</dbReference>
<keyword evidence="2" id="KW-1185">Reference proteome</keyword>
<organism evidence="1 2">
    <name type="scientific">Aspergillus coremiiformis</name>
    <dbReference type="NCBI Taxonomy" id="138285"/>
    <lineage>
        <taxon>Eukaryota</taxon>
        <taxon>Fungi</taxon>
        <taxon>Dikarya</taxon>
        <taxon>Ascomycota</taxon>
        <taxon>Pezizomycotina</taxon>
        <taxon>Eurotiomycetes</taxon>
        <taxon>Eurotiomycetidae</taxon>
        <taxon>Eurotiales</taxon>
        <taxon>Aspergillaceae</taxon>
        <taxon>Aspergillus</taxon>
        <taxon>Aspergillus subgen. Circumdati</taxon>
    </lineage>
</organism>
<dbReference type="Proteomes" id="UP000327118">
    <property type="component" value="Unassembled WGS sequence"/>
</dbReference>
<accession>A0A5N6YTK0</accession>